<reference evidence="1" key="1">
    <citation type="journal article" date="2015" name="Nature">
        <title>Complex archaea that bridge the gap between prokaryotes and eukaryotes.</title>
        <authorList>
            <person name="Spang A."/>
            <person name="Saw J.H."/>
            <person name="Jorgensen S.L."/>
            <person name="Zaremba-Niedzwiedzka K."/>
            <person name="Martijn J."/>
            <person name="Lind A.E."/>
            <person name="van Eijk R."/>
            <person name="Schleper C."/>
            <person name="Guy L."/>
            <person name="Ettema T.J."/>
        </authorList>
    </citation>
    <scope>NUCLEOTIDE SEQUENCE</scope>
</reference>
<feature type="non-terminal residue" evidence="1">
    <location>
        <position position="1"/>
    </location>
</feature>
<sequence length="121" mass="13547">ISKITQAANKRQQLIGRIFAETGVKVLMRKILHLVISHQDKPRTIRLRNDWVPMDPRTWNAEMDVSIDVGLGFGTQESKMFAMQRLMEIQERIGAAQGGLNGPLITCIFTVVPPLPIQPGT</sequence>
<dbReference type="InterPro" id="IPR056909">
    <property type="entry name" value="SU10_portal"/>
</dbReference>
<name>A0A0F8Y0N1_9ZZZZ</name>
<dbReference type="Pfam" id="PF23899">
    <property type="entry name" value="SU10_portal"/>
    <property type="match status" value="1"/>
</dbReference>
<organism evidence="1">
    <name type="scientific">marine sediment metagenome</name>
    <dbReference type="NCBI Taxonomy" id="412755"/>
    <lineage>
        <taxon>unclassified sequences</taxon>
        <taxon>metagenomes</taxon>
        <taxon>ecological metagenomes</taxon>
    </lineage>
</organism>
<accession>A0A0F8Y0N1</accession>
<gene>
    <name evidence="1" type="ORF">LCGC14_2878940</name>
</gene>
<protein>
    <submittedName>
        <fullName evidence="1">Uncharacterized protein</fullName>
    </submittedName>
</protein>
<evidence type="ECO:0000313" key="1">
    <source>
        <dbReference type="EMBL" id="KKK74917.1"/>
    </source>
</evidence>
<dbReference type="AlphaFoldDB" id="A0A0F8Y0N1"/>
<comment type="caution">
    <text evidence="1">The sequence shown here is derived from an EMBL/GenBank/DDBJ whole genome shotgun (WGS) entry which is preliminary data.</text>
</comment>
<dbReference type="EMBL" id="LAZR01056094">
    <property type="protein sequence ID" value="KKK74917.1"/>
    <property type="molecule type" value="Genomic_DNA"/>
</dbReference>
<proteinExistence type="predicted"/>